<evidence type="ECO:0000259" key="1">
    <source>
        <dbReference type="Pfam" id="PF00650"/>
    </source>
</evidence>
<reference evidence="2" key="1">
    <citation type="submission" date="2016-01" db="EMBL/GenBank/DDBJ databases">
        <title>Reference transcriptome for the parasite Schistocephalus solidus: insights into the molecular evolution of parasitism.</title>
        <authorList>
            <person name="Hebert F.O."/>
            <person name="Grambauer S."/>
            <person name="Barber I."/>
            <person name="Landry C.R."/>
            <person name="Aubin-Horth N."/>
        </authorList>
    </citation>
    <scope>NUCLEOTIDE SEQUENCE</scope>
</reference>
<proteinExistence type="predicted"/>
<dbReference type="SUPFAM" id="SSF46938">
    <property type="entry name" value="CRAL/TRIO N-terminal domain"/>
    <property type="match status" value="1"/>
</dbReference>
<dbReference type="Pfam" id="PF00650">
    <property type="entry name" value="CRAL_TRIO"/>
    <property type="match status" value="1"/>
</dbReference>
<dbReference type="InterPro" id="IPR036865">
    <property type="entry name" value="CRAL-TRIO_dom_sf"/>
</dbReference>
<dbReference type="InterPro" id="IPR001251">
    <property type="entry name" value="CRAL-TRIO_dom"/>
</dbReference>
<dbReference type="GO" id="GO:1902936">
    <property type="term" value="F:phosphatidylinositol bisphosphate binding"/>
    <property type="evidence" value="ECO:0007669"/>
    <property type="project" value="TreeGrafter"/>
</dbReference>
<dbReference type="Gene3D" id="3.40.525.10">
    <property type="entry name" value="CRAL-TRIO lipid binding domain"/>
    <property type="match status" value="1"/>
</dbReference>
<dbReference type="PANTHER" id="PTHR10174:SF224">
    <property type="entry name" value="RETINOL-BINDING PROTEIN PINTA"/>
    <property type="match status" value="1"/>
</dbReference>
<name>A0A0X3P0F0_SCHSO</name>
<evidence type="ECO:0000313" key="2">
    <source>
        <dbReference type="EMBL" id="JAP45464.1"/>
    </source>
</evidence>
<gene>
    <name evidence="2" type="primary">TTPAL</name>
    <name evidence="2" type="ORF">TR119915</name>
</gene>
<dbReference type="Gene3D" id="1.10.8.20">
    <property type="entry name" value="N-terminal domain of phosphatidylinositol transfer protein sec14p"/>
    <property type="match status" value="1"/>
</dbReference>
<dbReference type="SUPFAM" id="SSF52087">
    <property type="entry name" value="CRAL/TRIO domain"/>
    <property type="match status" value="1"/>
</dbReference>
<protein>
    <submittedName>
        <fullName evidence="2">Alpha-tocopherol transfer protein-like</fullName>
    </submittedName>
</protein>
<dbReference type="PANTHER" id="PTHR10174">
    <property type="entry name" value="ALPHA-TOCOPHEROL TRANSFER PROTEIN-RELATED"/>
    <property type="match status" value="1"/>
</dbReference>
<dbReference type="GO" id="GO:0016020">
    <property type="term" value="C:membrane"/>
    <property type="evidence" value="ECO:0007669"/>
    <property type="project" value="TreeGrafter"/>
</dbReference>
<dbReference type="EMBL" id="GEEE01017761">
    <property type="protein sequence ID" value="JAP45464.1"/>
    <property type="molecule type" value="Transcribed_RNA"/>
</dbReference>
<sequence>MTQLPEQFVKLARSQLGEDEKQIQAHLISFRRWLKSMPHLSCPEDDVFLLNFLRWSKYNHAKAQKRLDNFCTLVSSEGISNRIWSSPVDITDDNLKKYLKAGIHVPLGKTKEGIQVMLIRMGAWDPTEIPTDVVFFGAFKVMMMQLLDPTTVIGGMCVVFDLSGVSSRHMQQASDAKAPAKMIRFLQVRKLFLRHFHDFY</sequence>
<organism evidence="2">
    <name type="scientific">Schistocephalus solidus</name>
    <name type="common">Tapeworm</name>
    <dbReference type="NCBI Taxonomy" id="70667"/>
    <lineage>
        <taxon>Eukaryota</taxon>
        <taxon>Metazoa</taxon>
        <taxon>Spiralia</taxon>
        <taxon>Lophotrochozoa</taxon>
        <taxon>Platyhelminthes</taxon>
        <taxon>Cestoda</taxon>
        <taxon>Eucestoda</taxon>
        <taxon>Diphyllobothriidea</taxon>
        <taxon>Diphyllobothriidae</taxon>
        <taxon>Schistocephalus</taxon>
    </lineage>
</organism>
<dbReference type="InterPro" id="IPR036273">
    <property type="entry name" value="CRAL/TRIO_N_dom_sf"/>
</dbReference>
<feature type="domain" description="CRAL-TRIO" evidence="1">
    <location>
        <begin position="101"/>
        <end position="187"/>
    </location>
</feature>
<accession>A0A0X3P0F0</accession>
<dbReference type="AlphaFoldDB" id="A0A0X3P0F0"/>